<organism evidence="3 4">
    <name type="scientific">Pseudooceanicola sediminis</name>
    <dbReference type="NCBI Taxonomy" id="2211117"/>
    <lineage>
        <taxon>Bacteria</taxon>
        <taxon>Pseudomonadati</taxon>
        <taxon>Pseudomonadota</taxon>
        <taxon>Alphaproteobacteria</taxon>
        <taxon>Rhodobacterales</taxon>
        <taxon>Paracoccaceae</taxon>
        <taxon>Pseudooceanicola</taxon>
    </lineage>
</organism>
<name>A0A399J146_9RHOB</name>
<comment type="caution">
    <text evidence="3">The sequence shown here is derived from an EMBL/GenBank/DDBJ whole genome shotgun (WGS) entry which is preliminary data.</text>
</comment>
<evidence type="ECO:0000313" key="3">
    <source>
        <dbReference type="EMBL" id="RII37602.1"/>
    </source>
</evidence>
<dbReference type="AlphaFoldDB" id="A0A399J146"/>
<dbReference type="PANTHER" id="PTHR48079:SF6">
    <property type="entry name" value="NAD(P)-BINDING DOMAIN-CONTAINING PROTEIN-RELATED"/>
    <property type="match status" value="1"/>
</dbReference>
<dbReference type="InterPro" id="IPR001509">
    <property type="entry name" value="Epimerase_deHydtase"/>
</dbReference>
<dbReference type="GO" id="GO:0005737">
    <property type="term" value="C:cytoplasm"/>
    <property type="evidence" value="ECO:0007669"/>
    <property type="project" value="TreeGrafter"/>
</dbReference>
<evidence type="ECO:0000259" key="2">
    <source>
        <dbReference type="Pfam" id="PF01370"/>
    </source>
</evidence>
<feature type="region of interest" description="Disordered" evidence="1">
    <location>
        <begin position="111"/>
        <end position="133"/>
    </location>
</feature>
<gene>
    <name evidence="3" type="ORF">DL237_15820</name>
</gene>
<dbReference type="SUPFAM" id="SSF51735">
    <property type="entry name" value="NAD(P)-binding Rossmann-fold domains"/>
    <property type="match status" value="1"/>
</dbReference>
<dbReference type="PANTHER" id="PTHR48079">
    <property type="entry name" value="PROTEIN YEEZ"/>
    <property type="match status" value="1"/>
</dbReference>
<dbReference type="EMBL" id="QWJJ01000015">
    <property type="protein sequence ID" value="RII37602.1"/>
    <property type="molecule type" value="Genomic_DNA"/>
</dbReference>
<dbReference type="Gene3D" id="3.40.50.720">
    <property type="entry name" value="NAD(P)-binding Rossmann-like Domain"/>
    <property type="match status" value="1"/>
</dbReference>
<dbReference type="Pfam" id="PF01370">
    <property type="entry name" value="Epimerase"/>
    <property type="match status" value="1"/>
</dbReference>
<feature type="domain" description="NAD-dependent epimerase/dehydratase" evidence="2">
    <location>
        <begin position="3"/>
        <end position="218"/>
    </location>
</feature>
<accession>A0A399J146</accession>
<dbReference type="Proteomes" id="UP000265848">
    <property type="component" value="Unassembled WGS sequence"/>
</dbReference>
<dbReference type="OrthoDB" id="5377001at2"/>
<evidence type="ECO:0000256" key="1">
    <source>
        <dbReference type="SAM" id="MobiDB-lite"/>
    </source>
</evidence>
<dbReference type="CDD" id="cd05262">
    <property type="entry name" value="SDR_a7"/>
    <property type="match status" value="1"/>
</dbReference>
<dbReference type="InterPro" id="IPR036291">
    <property type="entry name" value="NAD(P)-bd_dom_sf"/>
</dbReference>
<dbReference type="GO" id="GO:0004029">
    <property type="term" value="F:aldehyde dehydrogenase (NAD+) activity"/>
    <property type="evidence" value="ECO:0007669"/>
    <property type="project" value="TreeGrafter"/>
</dbReference>
<evidence type="ECO:0000313" key="4">
    <source>
        <dbReference type="Proteomes" id="UP000265848"/>
    </source>
</evidence>
<dbReference type="InterPro" id="IPR051783">
    <property type="entry name" value="NAD(P)-dependent_oxidoreduct"/>
</dbReference>
<keyword evidence="4" id="KW-1185">Reference proteome</keyword>
<reference evidence="3 4" key="1">
    <citation type="submission" date="2018-08" db="EMBL/GenBank/DDBJ databases">
        <title>Pseudooceanicola sediminis CY03 in the family Rhodobacteracea.</title>
        <authorList>
            <person name="Zhang Y.-J."/>
        </authorList>
    </citation>
    <scope>NUCLEOTIDE SEQUENCE [LARGE SCALE GENOMIC DNA]</scope>
    <source>
        <strain evidence="3 4">CY03</strain>
    </source>
</reference>
<sequence length="300" mass="31387">MRIFLTGATGFIGSRILPELRARGHEVVGMTRSEAGAAALVAAGADVHRASLEDLPAIVAGVADADAVIHTAFDHDFSNFVENCEKDRRVIRALGSALKGSDRRLMITSGTGMGDAGDGRPATEAVFSQSHPNPRIASEQAAARLLDEGVNVAVMRLPQVHDTVRQGLISPYIDIARAKGVVGYVGAGDNRWPAAHVTDVAALYALAFDKGDAGVRYHAVAEQGISVRSIAEVVGRGLGMPVVSVPEADVAAHFGWFAGFVGLDMPASSAATRAQIGWLPTGPDLLTDLENMDYAVPSAQ</sequence>
<dbReference type="RefSeq" id="WP_119400064.1">
    <property type="nucleotide sequence ID" value="NZ_QWJJ01000015.1"/>
</dbReference>
<protein>
    <submittedName>
        <fullName evidence="3">SDR family oxidoreductase</fullName>
    </submittedName>
</protein>
<proteinExistence type="predicted"/>